<proteinExistence type="predicted"/>
<evidence type="ECO:0000313" key="2">
    <source>
        <dbReference type="Proteomes" id="UP000188268"/>
    </source>
</evidence>
<protein>
    <submittedName>
        <fullName evidence="1">Uncharacterized protein</fullName>
    </submittedName>
</protein>
<accession>A0A1R3KXV3</accession>
<dbReference type="Proteomes" id="UP000188268">
    <property type="component" value="Unassembled WGS sequence"/>
</dbReference>
<name>A0A1R3KXV3_COCAP</name>
<reference evidence="1 2" key="1">
    <citation type="submission" date="2013-09" db="EMBL/GenBank/DDBJ databases">
        <title>Corchorus capsularis genome sequencing.</title>
        <authorList>
            <person name="Alam M."/>
            <person name="Haque M.S."/>
            <person name="Islam M.S."/>
            <person name="Emdad E.M."/>
            <person name="Islam M.M."/>
            <person name="Ahmed B."/>
            <person name="Halim A."/>
            <person name="Hossen Q.M.M."/>
            <person name="Hossain M.Z."/>
            <person name="Ahmed R."/>
            <person name="Khan M.M."/>
            <person name="Islam R."/>
            <person name="Rashid M.M."/>
            <person name="Khan S.A."/>
            <person name="Rahman M.S."/>
            <person name="Alam M."/>
        </authorList>
    </citation>
    <scope>NUCLEOTIDE SEQUENCE [LARGE SCALE GENOMIC DNA]</scope>
    <source>
        <strain evidence="2">cv. CVL-1</strain>
        <tissue evidence="1">Whole seedling</tissue>
    </source>
</reference>
<sequence length="51" mass="5641">MGIDRAPSRRKLAYKEAIEQTWERPDQLGSWKLNCDIGATGAAAVGIILRN</sequence>
<dbReference type="EMBL" id="AWWV01000704">
    <property type="protein sequence ID" value="OMP11916.1"/>
    <property type="molecule type" value="Genomic_DNA"/>
</dbReference>
<organism evidence="1 2">
    <name type="scientific">Corchorus capsularis</name>
    <name type="common">Jute</name>
    <dbReference type="NCBI Taxonomy" id="210143"/>
    <lineage>
        <taxon>Eukaryota</taxon>
        <taxon>Viridiplantae</taxon>
        <taxon>Streptophyta</taxon>
        <taxon>Embryophyta</taxon>
        <taxon>Tracheophyta</taxon>
        <taxon>Spermatophyta</taxon>
        <taxon>Magnoliopsida</taxon>
        <taxon>eudicotyledons</taxon>
        <taxon>Gunneridae</taxon>
        <taxon>Pentapetalae</taxon>
        <taxon>rosids</taxon>
        <taxon>malvids</taxon>
        <taxon>Malvales</taxon>
        <taxon>Malvaceae</taxon>
        <taxon>Grewioideae</taxon>
        <taxon>Apeibeae</taxon>
        <taxon>Corchorus</taxon>
    </lineage>
</organism>
<evidence type="ECO:0000313" key="1">
    <source>
        <dbReference type="EMBL" id="OMP11916.1"/>
    </source>
</evidence>
<dbReference type="AlphaFoldDB" id="A0A1R3KXV3"/>
<gene>
    <name evidence="1" type="ORF">CCACVL1_00216</name>
</gene>
<dbReference type="Gramene" id="OMP11916">
    <property type="protein sequence ID" value="OMP11916"/>
    <property type="gene ID" value="CCACVL1_00216"/>
</dbReference>
<keyword evidence="2" id="KW-1185">Reference proteome</keyword>
<comment type="caution">
    <text evidence="1">The sequence shown here is derived from an EMBL/GenBank/DDBJ whole genome shotgun (WGS) entry which is preliminary data.</text>
</comment>
<dbReference type="OrthoDB" id="1746584at2759"/>